<comment type="caution">
    <text evidence="13">The sequence shown here is derived from an EMBL/GenBank/DDBJ whole genome shotgun (WGS) entry which is preliminary data.</text>
</comment>
<gene>
    <name evidence="13" type="primary">Rita1</name>
    <name evidence="13" type="ORF">ANSSEM_R15436</name>
</gene>
<dbReference type="GO" id="GO:0007399">
    <property type="term" value="P:nervous system development"/>
    <property type="evidence" value="ECO:0007669"/>
    <property type="project" value="UniProtKB-KW"/>
</dbReference>
<comment type="similarity">
    <text evidence="3">Belongs to the RITA family.</text>
</comment>
<dbReference type="PANTHER" id="PTHR34917">
    <property type="entry name" value="RBPJ-INTERACTING AND TUBULIN-ASSOCIATED PROTEIN 1"/>
    <property type="match status" value="1"/>
</dbReference>
<evidence type="ECO:0000256" key="3">
    <source>
        <dbReference type="ARBA" id="ARBA00010906"/>
    </source>
</evidence>
<feature type="non-terminal residue" evidence="13">
    <location>
        <position position="181"/>
    </location>
</feature>
<evidence type="ECO:0000256" key="5">
    <source>
        <dbReference type="ARBA" id="ARBA00014447"/>
    </source>
</evidence>
<keyword evidence="6" id="KW-0963">Cytoplasm</keyword>
<comment type="function">
    <text evidence="10">Tubulin-binding protein that acts as a negative regulator of Notch signaling pathway. Shuttles between the cytoplasm and the nucleus and mediates the nuclear export of RBPJ/RBPSUH, thereby preventing the interaction between RBPJ/RBPSUH and NICD product of Notch proteins (Notch intracellular domain), leading to down-regulate Notch-mediated transcription. May play a role in neurogenesis.</text>
</comment>
<evidence type="ECO:0000313" key="13">
    <source>
        <dbReference type="EMBL" id="NXI70489.1"/>
    </source>
</evidence>
<keyword evidence="9" id="KW-0539">Nucleus</keyword>
<dbReference type="GO" id="GO:0005634">
    <property type="term" value="C:nucleus"/>
    <property type="evidence" value="ECO:0007669"/>
    <property type="project" value="UniProtKB-SubCell"/>
</dbReference>
<feature type="compositionally biased region" description="Polar residues" evidence="12">
    <location>
        <begin position="110"/>
        <end position="120"/>
    </location>
</feature>
<dbReference type="Pfam" id="PF17066">
    <property type="entry name" value="RITA"/>
    <property type="match status" value="1"/>
</dbReference>
<evidence type="ECO:0000256" key="2">
    <source>
        <dbReference type="ARBA" id="ARBA00004496"/>
    </source>
</evidence>
<dbReference type="GO" id="GO:0045746">
    <property type="term" value="P:negative regulation of Notch signaling pathway"/>
    <property type="evidence" value="ECO:0007669"/>
    <property type="project" value="TreeGrafter"/>
</dbReference>
<evidence type="ECO:0000256" key="9">
    <source>
        <dbReference type="ARBA" id="ARBA00023242"/>
    </source>
</evidence>
<dbReference type="GO" id="GO:0005737">
    <property type="term" value="C:cytoplasm"/>
    <property type="evidence" value="ECO:0007669"/>
    <property type="project" value="UniProtKB-SubCell"/>
</dbReference>
<organism evidence="13 14">
    <name type="scientific">Anseranas semipalmata</name>
    <name type="common">Magpie goose</name>
    <name type="synonym">Anas semipalmata</name>
    <dbReference type="NCBI Taxonomy" id="8851"/>
    <lineage>
        <taxon>Eukaryota</taxon>
        <taxon>Metazoa</taxon>
        <taxon>Chordata</taxon>
        <taxon>Craniata</taxon>
        <taxon>Vertebrata</taxon>
        <taxon>Euteleostomi</taxon>
        <taxon>Archelosauria</taxon>
        <taxon>Archosauria</taxon>
        <taxon>Dinosauria</taxon>
        <taxon>Saurischia</taxon>
        <taxon>Theropoda</taxon>
        <taxon>Coelurosauria</taxon>
        <taxon>Aves</taxon>
        <taxon>Neognathae</taxon>
        <taxon>Galloanserae</taxon>
        <taxon>Anseriformes</taxon>
        <taxon>Anseranatidae</taxon>
        <taxon>Anseranas</taxon>
    </lineage>
</organism>
<evidence type="ECO:0000256" key="7">
    <source>
        <dbReference type="ARBA" id="ARBA00022902"/>
    </source>
</evidence>
<comment type="subunit">
    <text evidence="4">Interacts with RBPJ/RBPSUH.</text>
</comment>
<feature type="region of interest" description="Disordered" evidence="12">
    <location>
        <begin position="41"/>
        <end position="181"/>
    </location>
</feature>
<keyword evidence="8" id="KW-0914">Notch signaling pathway</keyword>
<evidence type="ECO:0000313" key="14">
    <source>
        <dbReference type="Proteomes" id="UP000567872"/>
    </source>
</evidence>
<dbReference type="InterPro" id="IPR031418">
    <property type="entry name" value="RITA1"/>
</dbReference>
<protein>
    <recommendedName>
        <fullName evidence="5">RBPJ-interacting and tubulin-associated protein 1</fullName>
    </recommendedName>
    <alternativeName>
        <fullName evidence="11">RBPJ-interacting and tubulin-associated protein</fullName>
    </alternativeName>
</protein>
<dbReference type="Proteomes" id="UP000567872">
    <property type="component" value="Unassembled WGS sequence"/>
</dbReference>
<reference evidence="13 14" key="1">
    <citation type="submission" date="2019-09" db="EMBL/GenBank/DDBJ databases">
        <title>Bird 10,000 Genomes (B10K) Project - Family phase.</title>
        <authorList>
            <person name="Zhang G."/>
        </authorList>
    </citation>
    <scope>NUCLEOTIDE SEQUENCE [LARGE SCALE GENOMIC DNA]</scope>
    <source>
        <strain evidence="13">B10K-DU-001-57</strain>
        <tissue evidence="13">Muscle</tissue>
    </source>
</reference>
<comment type="subcellular location">
    <subcellularLocation>
        <location evidence="2">Cytoplasm</location>
    </subcellularLocation>
    <subcellularLocation>
        <location evidence="1">Nucleus</location>
    </subcellularLocation>
</comment>
<evidence type="ECO:0000256" key="8">
    <source>
        <dbReference type="ARBA" id="ARBA00022976"/>
    </source>
</evidence>
<dbReference type="PANTHER" id="PTHR34917:SF1">
    <property type="entry name" value="RBPJ-INTERACTING AND TUBULIN-ASSOCIATED PROTEIN 1"/>
    <property type="match status" value="1"/>
</dbReference>
<evidence type="ECO:0000256" key="1">
    <source>
        <dbReference type="ARBA" id="ARBA00004123"/>
    </source>
</evidence>
<dbReference type="GO" id="GO:0015631">
    <property type="term" value="F:tubulin binding"/>
    <property type="evidence" value="ECO:0007669"/>
    <property type="project" value="InterPro"/>
</dbReference>
<proteinExistence type="inferred from homology"/>
<keyword evidence="7" id="KW-0524">Neurogenesis</keyword>
<feature type="compositionally biased region" description="Polar residues" evidence="12">
    <location>
        <begin position="157"/>
        <end position="170"/>
    </location>
</feature>
<evidence type="ECO:0000256" key="12">
    <source>
        <dbReference type="SAM" id="MobiDB-lite"/>
    </source>
</evidence>
<feature type="compositionally biased region" description="Polar residues" evidence="12">
    <location>
        <begin position="49"/>
        <end position="58"/>
    </location>
</feature>
<dbReference type="EMBL" id="VXAA01005085">
    <property type="protein sequence ID" value="NXI70489.1"/>
    <property type="molecule type" value="Genomic_DNA"/>
</dbReference>
<evidence type="ECO:0000256" key="4">
    <source>
        <dbReference type="ARBA" id="ARBA00011667"/>
    </source>
</evidence>
<dbReference type="GO" id="GO:0051168">
    <property type="term" value="P:nuclear export"/>
    <property type="evidence" value="ECO:0007669"/>
    <property type="project" value="InterPro"/>
</dbReference>
<name>A0A7K9VBR6_ANSSE</name>
<sequence>RLRSRAPSYCDESLFGTKPEDPAWAASWMKKEDVAKLHSLLWSPPPAPRSQSSLSPCSRGTPLRAVHPPAPASPAAASCETAHQGQSRAWQRPESHLDSEGQGASRRGRSQSLTRLNTSSDRLRLASDNPKAERHKNQSPATAPATPRGSLMRVRSKSVSGPSFARSSQAAGGCKPKPPWR</sequence>
<evidence type="ECO:0000256" key="10">
    <source>
        <dbReference type="ARBA" id="ARBA00024957"/>
    </source>
</evidence>
<feature type="non-terminal residue" evidence="13">
    <location>
        <position position="1"/>
    </location>
</feature>
<feature type="compositionally biased region" description="Basic and acidic residues" evidence="12">
    <location>
        <begin position="121"/>
        <end position="136"/>
    </location>
</feature>
<dbReference type="AlphaFoldDB" id="A0A7K9VBR6"/>
<dbReference type="OrthoDB" id="10061257at2759"/>
<accession>A0A7K9VBR6</accession>
<evidence type="ECO:0000256" key="11">
    <source>
        <dbReference type="ARBA" id="ARBA00031318"/>
    </source>
</evidence>
<evidence type="ECO:0000256" key="6">
    <source>
        <dbReference type="ARBA" id="ARBA00022490"/>
    </source>
</evidence>
<keyword evidence="14" id="KW-1185">Reference proteome</keyword>
<dbReference type="GO" id="GO:0007219">
    <property type="term" value="P:Notch signaling pathway"/>
    <property type="evidence" value="ECO:0007669"/>
    <property type="project" value="UniProtKB-KW"/>
</dbReference>